<comment type="caution">
    <text evidence="1">The sequence shown here is derived from an EMBL/GenBank/DDBJ whole genome shotgun (WGS) entry which is preliminary data.</text>
</comment>
<keyword evidence="2" id="KW-1185">Reference proteome</keyword>
<accession>A0AAV4U9I1</accession>
<protein>
    <submittedName>
        <fullName evidence="1">Uncharacterized protein</fullName>
    </submittedName>
</protein>
<evidence type="ECO:0000313" key="2">
    <source>
        <dbReference type="Proteomes" id="UP001054945"/>
    </source>
</evidence>
<name>A0AAV4U9I1_CAEEX</name>
<dbReference type="Proteomes" id="UP001054945">
    <property type="component" value="Unassembled WGS sequence"/>
</dbReference>
<gene>
    <name evidence="1" type="ORF">CEXT_272981</name>
</gene>
<reference evidence="1 2" key="1">
    <citation type="submission" date="2021-06" db="EMBL/GenBank/DDBJ databases">
        <title>Caerostris extrusa draft genome.</title>
        <authorList>
            <person name="Kono N."/>
            <person name="Arakawa K."/>
        </authorList>
    </citation>
    <scope>NUCLEOTIDE SEQUENCE [LARGE SCALE GENOMIC DNA]</scope>
</reference>
<dbReference type="AlphaFoldDB" id="A0AAV4U9I1"/>
<evidence type="ECO:0000313" key="1">
    <source>
        <dbReference type="EMBL" id="GIY54392.1"/>
    </source>
</evidence>
<dbReference type="EMBL" id="BPLR01012511">
    <property type="protein sequence ID" value="GIY54392.1"/>
    <property type="molecule type" value="Genomic_DNA"/>
</dbReference>
<proteinExistence type="predicted"/>
<sequence length="93" mass="10797">MRQINKWNIGLHFPLEGKNSRLWKLLKLMELLKGSFPSSSRETSLFHELLYGEEGGRGDVGGNDHPPSLKMKEKEVRRNRKHVIRDFFAATMC</sequence>
<organism evidence="1 2">
    <name type="scientific">Caerostris extrusa</name>
    <name type="common">Bark spider</name>
    <name type="synonym">Caerostris bankana</name>
    <dbReference type="NCBI Taxonomy" id="172846"/>
    <lineage>
        <taxon>Eukaryota</taxon>
        <taxon>Metazoa</taxon>
        <taxon>Ecdysozoa</taxon>
        <taxon>Arthropoda</taxon>
        <taxon>Chelicerata</taxon>
        <taxon>Arachnida</taxon>
        <taxon>Araneae</taxon>
        <taxon>Araneomorphae</taxon>
        <taxon>Entelegynae</taxon>
        <taxon>Araneoidea</taxon>
        <taxon>Araneidae</taxon>
        <taxon>Caerostris</taxon>
    </lineage>
</organism>